<dbReference type="AlphaFoldDB" id="A0A212RUA0"/>
<keyword evidence="3 5" id="KW-1133">Transmembrane helix</keyword>
<dbReference type="GO" id="GO:0005886">
    <property type="term" value="C:plasma membrane"/>
    <property type="evidence" value="ECO:0007669"/>
    <property type="project" value="UniProtKB-SubCell"/>
</dbReference>
<accession>A0A212RUA0</accession>
<dbReference type="GO" id="GO:0055085">
    <property type="term" value="P:transmembrane transport"/>
    <property type="evidence" value="ECO:0007669"/>
    <property type="project" value="InterPro"/>
</dbReference>
<reference evidence="8" key="1">
    <citation type="submission" date="2017-06" db="EMBL/GenBank/DDBJ databases">
        <authorList>
            <person name="Varghese N."/>
            <person name="Submissions S."/>
        </authorList>
    </citation>
    <scope>NUCLEOTIDE SEQUENCE [LARGE SCALE GENOMIC DNA]</scope>
    <source>
        <strain evidence="8">JAD2</strain>
    </source>
</reference>
<dbReference type="PANTHER" id="PTHR43759">
    <property type="entry name" value="TREHALOSE TRANSPORT SYSTEM PERMEASE PROTEIN SUGA"/>
    <property type="match status" value="1"/>
</dbReference>
<keyword evidence="4 5" id="KW-0472">Membrane</keyword>
<dbReference type="InterPro" id="IPR035906">
    <property type="entry name" value="MetI-like_sf"/>
</dbReference>
<dbReference type="CDD" id="cd06261">
    <property type="entry name" value="TM_PBP2"/>
    <property type="match status" value="1"/>
</dbReference>
<dbReference type="EMBL" id="FYEK01000078">
    <property type="protein sequence ID" value="SNB76262.1"/>
    <property type="molecule type" value="Genomic_DNA"/>
</dbReference>
<keyword evidence="2 5" id="KW-0812">Transmembrane</keyword>
<dbReference type="InParanoid" id="A0A212RUA0"/>
<keyword evidence="5" id="KW-0813">Transport</keyword>
<dbReference type="PROSITE" id="PS50928">
    <property type="entry name" value="ABC_TM1"/>
    <property type="match status" value="1"/>
</dbReference>
<evidence type="ECO:0000256" key="5">
    <source>
        <dbReference type="RuleBase" id="RU363032"/>
    </source>
</evidence>
<feature type="transmembrane region" description="Helical" evidence="5">
    <location>
        <begin position="68"/>
        <end position="88"/>
    </location>
</feature>
<dbReference type="Proteomes" id="UP000197025">
    <property type="component" value="Unassembled WGS sequence"/>
</dbReference>
<evidence type="ECO:0000256" key="1">
    <source>
        <dbReference type="ARBA" id="ARBA00004141"/>
    </source>
</evidence>
<proteinExistence type="inferred from homology"/>
<organism evidence="7 8">
    <name type="scientific">Thermoflexus hugenholtzii JAD2</name>
    <dbReference type="NCBI Taxonomy" id="877466"/>
    <lineage>
        <taxon>Bacteria</taxon>
        <taxon>Bacillati</taxon>
        <taxon>Chloroflexota</taxon>
        <taxon>Thermoflexia</taxon>
        <taxon>Thermoflexales</taxon>
        <taxon>Thermoflexaceae</taxon>
        <taxon>Thermoflexus</taxon>
    </lineage>
</organism>
<dbReference type="PANTHER" id="PTHR43759:SF1">
    <property type="entry name" value="GLUCOSE IMPORT SYSTEM PERMEASE PROTEIN GLCT"/>
    <property type="match status" value="1"/>
</dbReference>
<feature type="transmembrane region" description="Helical" evidence="5">
    <location>
        <begin position="257"/>
        <end position="278"/>
    </location>
</feature>
<name>A0A212RUA0_9CHLR</name>
<keyword evidence="8" id="KW-1185">Reference proteome</keyword>
<dbReference type="InterPro" id="IPR052730">
    <property type="entry name" value="Sugar_ABC_transporter"/>
</dbReference>
<protein>
    <submittedName>
        <fullName evidence="7">Carbohydrate ABC transporter membrane protein 1, CUT1 family</fullName>
    </submittedName>
</protein>
<feature type="transmembrane region" description="Helical" evidence="5">
    <location>
        <begin position="215"/>
        <end position="237"/>
    </location>
</feature>
<comment type="similarity">
    <text evidence="5">Belongs to the binding-protein-dependent transport system permease family.</text>
</comment>
<evidence type="ECO:0000256" key="4">
    <source>
        <dbReference type="ARBA" id="ARBA00023136"/>
    </source>
</evidence>
<sequence>MSRWWKVEIGLPLALLMPAILFLGLFIALPSVQALLLAAQAPDGSWSGEPFRRMLADTRFMPALRNTLVLIALVIPLQLALALTMALIAQSRRRGAGFFLYVYAIPLAISELAAGLVWLAIFTERGYLNVVLRALGLIQRPIIFLSYEHPIGILLAVVIAEVWRATAIVMVTLVAGLQMILGEYWEAAEVFGANLAQKLRYVVLPLLRPSLQAALIIRTLFAFQTFAVVVALGGGVLPVLASEAYVWYAGAHNPHVAAAYSLIILALSALVTGFYLYVLRVRPEEMGR</sequence>
<feature type="domain" description="ABC transmembrane type-1" evidence="6">
    <location>
        <begin position="64"/>
        <end position="275"/>
    </location>
</feature>
<dbReference type="Pfam" id="PF00528">
    <property type="entry name" value="BPD_transp_1"/>
    <property type="match status" value="1"/>
</dbReference>
<feature type="transmembrane region" description="Helical" evidence="5">
    <location>
        <begin position="100"/>
        <end position="121"/>
    </location>
</feature>
<evidence type="ECO:0000256" key="3">
    <source>
        <dbReference type="ARBA" id="ARBA00022989"/>
    </source>
</evidence>
<evidence type="ECO:0000256" key="2">
    <source>
        <dbReference type="ARBA" id="ARBA00022692"/>
    </source>
</evidence>
<dbReference type="RefSeq" id="WP_200808245.1">
    <property type="nucleotide sequence ID" value="NZ_FYEK01000078.1"/>
</dbReference>
<evidence type="ECO:0000313" key="8">
    <source>
        <dbReference type="Proteomes" id="UP000197025"/>
    </source>
</evidence>
<comment type="subcellular location">
    <subcellularLocation>
        <location evidence="5">Cell membrane</location>
        <topology evidence="5">Multi-pass membrane protein</topology>
    </subcellularLocation>
    <subcellularLocation>
        <location evidence="1">Membrane</location>
        <topology evidence="1">Multi-pass membrane protein</topology>
    </subcellularLocation>
</comment>
<dbReference type="SUPFAM" id="SSF161098">
    <property type="entry name" value="MetI-like"/>
    <property type="match status" value="1"/>
</dbReference>
<evidence type="ECO:0000313" key="7">
    <source>
        <dbReference type="EMBL" id="SNB76262.1"/>
    </source>
</evidence>
<gene>
    <name evidence="7" type="ORF">SAMN02746019_00028430</name>
</gene>
<evidence type="ECO:0000259" key="6">
    <source>
        <dbReference type="PROSITE" id="PS50928"/>
    </source>
</evidence>
<dbReference type="Gene3D" id="1.10.3720.10">
    <property type="entry name" value="MetI-like"/>
    <property type="match status" value="1"/>
</dbReference>
<dbReference type="InterPro" id="IPR000515">
    <property type="entry name" value="MetI-like"/>
</dbReference>